<dbReference type="EMBL" id="RSAS01000076">
    <property type="protein sequence ID" value="RRR77135.1"/>
    <property type="molecule type" value="Genomic_DNA"/>
</dbReference>
<evidence type="ECO:0000259" key="4">
    <source>
        <dbReference type="PROSITE" id="PS50887"/>
    </source>
</evidence>
<dbReference type="PANTHER" id="PTHR44757:SF2">
    <property type="entry name" value="BIOFILM ARCHITECTURE MAINTENANCE PROTEIN MBAA"/>
    <property type="match status" value="1"/>
</dbReference>
<reference evidence="5 6" key="1">
    <citation type="submission" date="2018-12" db="EMBL/GenBank/DDBJ databases">
        <title>Genome Sequence of Candidatus Viridilinea halotolerans isolated from saline sulfide-rich spring.</title>
        <authorList>
            <person name="Grouzdev D.S."/>
            <person name="Burganskaya E.I."/>
            <person name="Krutkina M.S."/>
            <person name="Sukhacheva M.V."/>
            <person name="Gorlenko V.M."/>
        </authorList>
    </citation>
    <scope>NUCLEOTIDE SEQUENCE [LARGE SCALE GENOMIC DNA]</scope>
    <source>
        <strain evidence="5">Chok-6</strain>
    </source>
</reference>
<dbReference type="Pfam" id="PF08447">
    <property type="entry name" value="PAS_3"/>
    <property type="match status" value="1"/>
</dbReference>
<dbReference type="InterPro" id="IPR000160">
    <property type="entry name" value="GGDEF_dom"/>
</dbReference>
<dbReference type="SUPFAM" id="SSF141868">
    <property type="entry name" value="EAL domain-like"/>
    <property type="match status" value="1"/>
</dbReference>
<feature type="domain" description="PAS" evidence="1">
    <location>
        <begin position="37"/>
        <end position="74"/>
    </location>
</feature>
<dbReference type="Pfam" id="PF08448">
    <property type="entry name" value="PAS_4"/>
    <property type="match status" value="1"/>
</dbReference>
<dbReference type="SMART" id="SM00086">
    <property type="entry name" value="PAC"/>
    <property type="match status" value="2"/>
</dbReference>
<dbReference type="SMART" id="SM00091">
    <property type="entry name" value="PAS"/>
    <property type="match status" value="2"/>
</dbReference>
<dbReference type="PANTHER" id="PTHR44757">
    <property type="entry name" value="DIGUANYLATE CYCLASE DGCP"/>
    <property type="match status" value="1"/>
</dbReference>
<dbReference type="InterPro" id="IPR029787">
    <property type="entry name" value="Nucleotide_cyclase"/>
</dbReference>
<evidence type="ECO:0000313" key="6">
    <source>
        <dbReference type="Proteomes" id="UP000280307"/>
    </source>
</evidence>
<dbReference type="CDD" id="cd00130">
    <property type="entry name" value="PAS"/>
    <property type="match status" value="2"/>
</dbReference>
<dbReference type="PROSITE" id="PS50112">
    <property type="entry name" value="PAS"/>
    <property type="match status" value="1"/>
</dbReference>
<dbReference type="InterPro" id="IPR013656">
    <property type="entry name" value="PAS_4"/>
</dbReference>
<dbReference type="InterPro" id="IPR000014">
    <property type="entry name" value="PAS"/>
</dbReference>
<dbReference type="InterPro" id="IPR001610">
    <property type="entry name" value="PAC"/>
</dbReference>
<organism evidence="5 6">
    <name type="scientific">Candidatus Viridilinea halotolerans</name>
    <dbReference type="NCBI Taxonomy" id="2491704"/>
    <lineage>
        <taxon>Bacteria</taxon>
        <taxon>Bacillati</taxon>
        <taxon>Chloroflexota</taxon>
        <taxon>Chloroflexia</taxon>
        <taxon>Chloroflexales</taxon>
        <taxon>Chloroflexineae</taxon>
        <taxon>Oscillochloridaceae</taxon>
        <taxon>Candidatus Viridilinea</taxon>
    </lineage>
</organism>
<dbReference type="FunFam" id="3.30.70.270:FF:000001">
    <property type="entry name" value="Diguanylate cyclase domain protein"/>
    <property type="match status" value="1"/>
</dbReference>
<dbReference type="PROSITE" id="PS50883">
    <property type="entry name" value="EAL"/>
    <property type="match status" value="1"/>
</dbReference>
<dbReference type="AlphaFoldDB" id="A0A426U9Q6"/>
<sequence>MLEPPDQSAPEPQTADEDIMRRMRFFSLAHELLATTDLDGHLRDMNQAWASCLGLNLADLVGVALPSLLHPEDQLCASEAFSCNAPTQGVVHFEARCASATGEICLIAWSLSRDPQGQICYLIGRDITAQRQMERALRESELRFHQLVDASLDAVCVLDVREKRVLFFNRAEFCGYRQDELGMAALDYIHSDDRQHVRDHYRRLFLRGLEATGAHVIEYRFWRRDGGLEWIHSRSTVLGCDHDGMPRQVVVMLRLITDRKHSQQLLDYQAHYDPVTGLPNRFAFTDRLEQQVVAARAVANTFALCMIDLDHFSQINDSLGHTAGDEVLAQVADRLRQTLGPTDLLSRLGGDEFAVILQEAPSAAQIAQTALRLLAMLEEPITIGSHELFVSASMGISLYPSDGLDATTLLKHADSALYRAKATGRNGVSWFVPELGRATLARLELGNQLRRAITQRQFELHYQPQICLATGRVIGVESLIRWHHPERGLLPPGQFIPVAEESYLMSRISAWVLQEACRQAAAWHHAGYPRLRLAVNISARQFERDDVIQLVSAALWQSGFDPSWLDLEITESVLMHDPEGSARRIIQLRAMGVRIAIDDFGTGYSSLAYLQRFPVDTLKIDRSFVAALGNDSEVQRGPSALIQAIIALAHSLHLTVVAEGVETPAQHALLRELGCDEAQGYLFAYPLPADDLWAIVQTLGVGIADSR</sequence>
<dbReference type="InterPro" id="IPR001633">
    <property type="entry name" value="EAL_dom"/>
</dbReference>
<feature type="domain" description="PAC" evidence="2">
    <location>
        <begin position="215"/>
        <end position="268"/>
    </location>
</feature>
<dbReference type="Gene3D" id="3.30.70.270">
    <property type="match status" value="1"/>
</dbReference>
<name>A0A426U9Q6_9CHLR</name>
<dbReference type="Pfam" id="PF13188">
    <property type="entry name" value="PAS_8"/>
    <property type="match status" value="1"/>
</dbReference>
<evidence type="ECO:0000259" key="2">
    <source>
        <dbReference type="PROSITE" id="PS50113"/>
    </source>
</evidence>
<dbReference type="PROSITE" id="PS50113">
    <property type="entry name" value="PAC"/>
    <property type="match status" value="1"/>
</dbReference>
<evidence type="ECO:0000259" key="3">
    <source>
        <dbReference type="PROSITE" id="PS50883"/>
    </source>
</evidence>
<dbReference type="SUPFAM" id="SSF55073">
    <property type="entry name" value="Nucleotide cyclase"/>
    <property type="match status" value="1"/>
</dbReference>
<dbReference type="InterPro" id="IPR043128">
    <property type="entry name" value="Rev_trsase/Diguanyl_cyclase"/>
</dbReference>
<dbReference type="InterPro" id="IPR035919">
    <property type="entry name" value="EAL_sf"/>
</dbReference>
<dbReference type="Proteomes" id="UP000280307">
    <property type="component" value="Unassembled WGS sequence"/>
</dbReference>
<accession>A0A426U9Q6</accession>
<dbReference type="FunFam" id="3.20.20.450:FF:000001">
    <property type="entry name" value="Cyclic di-GMP phosphodiesterase yahA"/>
    <property type="match status" value="1"/>
</dbReference>
<dbReference type="InterPro" id="IPR035965">
    <property type="entry name" value="PAS-like_dom_sf"/>
</dbReference>
<dbReference type="InterPro" id="IPR013655">
    <property type="entry name" value="PAS_fold_3"/>
</dbReference>
<dbReference type="InterPro" id="IPR000700">
    <property type="entry name" value="PAS-assoc_C"/>
</dbReference>
<feature type="domain" description="GGDEF" evidence="4">
    <location>
        <begin position="300"/>
        <end position="433"/>
    </location>
</feature>
<dbReference type="CDD" id="cd01949">
    <property type="entry name" value="GGDEF"/>
    <property type="match status" value="1"/>
</dbReference>
<dbReference type="NCBIfam" id="TIGR00254">
    <property type="entry name" value="GGDEF"/>
    <property type="match status" value="1"/>
</dbReference>
<dbReference type="SMART" id="SM00052">
    <property type="entry name" value="EAL"/>
    <property type="match status" value="1"/>
</dbReference>
<dbReference type="CDD" id="cd01948">
    <property type="entry name" value="EAL"/>
    <property type="match status" value="1"/>
</dbReference>
<gene>
    <name evidence="5" type="ORF">EI684_01885</name>
</gene>
<dbReference type="SMART" id="SM00267">
    <property type="entry name" value="GGDEF"/>
    <property type="match status" value="1"/>
</dbReference>
<dbReference type="Gene3D" id="3.30.450.20">
    <property type="entry name" value="PAS domain"/>
    <property type="match status" value="2"/>
</dbReference>
<protein>
    <submittedName>
        <fullName evidence="5">Bifunctional diguanylate cyclase/phosphodiesterase</fullName>
    </submittedName>
</protein>
<dbReference type="PROSITE" id="PS50887">
    <property type="entry name" value="GGDEF"/>
    <property type="match status" value="1"/>
</dbReference>
<dbReference type="Pfam" id="PF00563">
    <property type="entry name" value="EAL"/>
    <property type="match status" value="1"/>
</dbReference>
<evidence type="ECO:0000313" key="5">
    <source>
        <dbReference type="EMBL" id="RRR77135.1"/>
    </source>
</evidence>
<dbReference type="InterPro" id="IPR052155">
    <property type="entry name" value="Biofilm_reg_signaling"/>
</dbReference>
<dbReference type="NCBIfam" id="TIGR00229">
    <property type="entry name" value="sensory_box"/>
    <property type="match status" value="2"/>
</dbReference>
<dbReference type="Gene3D" id="3.20.20.450">
    <property type="entry name" value="EAL domain"/>
    <property type="match status" value="1"/>
</dbReference>
<dbReference type="Pfam" id="PF00990">
    <property type="entry name" value="GGDEF"/>
    <property type="match status" value="1"/>
</dbReference>
<evidence type="ECO:0000259" key="1">
    <source>
        <dbReference type="PROSITE" id="PS50112"/>
    </source>
</evidence>
<feature type="domain" description="EAL" evidence="3">
    <location>
        <begin position="442"/>
        <end position="700"/>
    </location>
</feature>
<dbReference type="SUPFAM" id="SSF55785">
    <property type="entry name" value="PYP-like sensor domain (PAS domain)"/>
    <property type="match status" value="2"/>
</dbReference>
<proteinExistence type="predicted"/>
<comment type="caution">
    <text evidence="5">The sequence shown here is derived from an EMBL/GenBank/DDBJ whole genome shotgun (WGS) entry which is preliminary data.</text>
</comment>